<name>A0ABQ9UFL2_SAGOE</name>
<keyword evidence="3" id="KW-1185">Reference proteome</keyword>
<evidence type="ECO:0000313" key="2">
    <source>
        <dbReference type="EMBL" id="KAK2095867.1"/>
    </source>
</evidence>
<dbReference type="EMBL" id="JASSZA010000012">
    <property type="protein sequence ID" value="KAK2095867.1"/>
    <property type="molecule type" value="Genomic_DNA"/>
</dbReference>
<sequence length="56" mass="5990">SLELHSHHPAEVSFVTDASGHIDPDDPDFTECSAHQSTFSLEGPGLMGRARSMPNA</sequence>
<feature type="non-terminal residue" evidence="2">
    <location>
        <position position="1"/>
    </location>
</feature>
<evidence type="ECO:0000256" key="1">
    <source>
        <dbReference type="SAM" id="MobiDB-lite"/>
    </source>
</evidence>
<gene>
    <name evidence="2" type="ORF">P7K49_024901</name>
</gene>
<reference evidence="2 3" key="1">
    <citation type="submission" date="2023-05" db="EMBL/GenBank/DDBJ databases">
        <title>B98-5 Cell Line De Novo Hybrid Assembly: An Optical Mapping Approach.</title>
        <authorList>
            <person name="Kananen K."/>
            <person name="Auerbach J.A."/>
            <person name="Kautto E."/>
            <person name="Blachly J.S."/>
        </authorList>
    </citation>
    <scope>NUCLEOTIDE SEQUENCE [LARGE SCALE GENOMIC DNA]</scope>
    <source>
        <strain evidence="2">B95-8</strain>
        <tissue evidence="2">Cell line</tissue>
    </source>
</reference>
<evidence type="ECO:0000313" key="3">
    <source>
        <dbReference type="Proteomes" id="UP001266305"/>
    </source>
</evidence>
<proteinExistence type="predicted"/>
<feature type="compositionally biased region" description="Basic and acidic residues" evidence="1">
    <location>
        <begin position="1"/>
        <end position="10"/>
    </location>
</feature>
<dbReference type="Proteomes" id="UP001266305">
    <property type="component" value="Unassembled WGS sequence"/>
</dbReference>
<organism evidence="2 3">
    <name type="scientific">Saguinus oedipus</name>
    <name type="common">Cotton-top tamarin</name>
    <name type="synonym">Oedipomidas oedipus</name>
    <dbReference type="NCBI Taxonomy" id="9490"/>
    <lineage>
        <taxon>Eukaryota</taxon>
        <taxon>Metazoa</taxon>
        <taxon>Chordata</taxon>
        <taxon>Craniata</taxon>
        <taxon>Vertebrata</taxon>
        <taxon>Euteleostomi</taxon>
        <taxon>Mammalia</taxon>
        <taxon>Eutheria</taxon>
        <taxon>Euarchontoglires</taxon>
        <taxon>Primates</taxon>
        <taxon>Haplorrhini</taxon>
        <taxon>Platyrrhini</taxon>
        <taxon>Cebidae</taxon>
        <taxon>Callitrichinae</taxon>
        <taxon>Saguinus</taxon>
    </lineage>
</organism>
<protein>
    <submittedName>
        <fullName evidence="2">Uncharacterized protein</fullName>
    </submittedName>
</protein>
<comment type="caution">
    <text evidence="2">The sequence shown here is derived from an EMBL/GenBank/DDBJ whole genome shotgun (WGS) entry which is preliminary data.</text>
</comment>
<accession>A0ABQ9UFL2</accession>
<feature type="region of interest" description="Disordered" evidence="1">
    <location>
        <begin position="1"/>
        <end position="56"/>
    </location>
</feature>